<keyword evidence="1" id="KW-1185">Reference proteome</keyword>
<dbReference type="OrthoDB" id="10284189at2759"/>
<proteinExistence type="predicted"/>
<dbReference type="PANTHER" id="PTHR31170">
    <property type="entry name" value="BNAC04G53230D PROTEIN"/>
    <property type="match status" value="1"/>
</dbReference>
<dbReference type="FunCoup" id="A0A2I4EAB6">
    <property type="interactions" value="21"/>
</dbReference>
<dbReference type="KEGG" id="jre:108987782"/>
<gene>
    <name evidence="2" type="primary">LOC108987782</name>
</gene>
<sequence length="463" mass="54562">MAAEDGTSDHTTIIDMELALPPAFLWPECCIYKIPRELCMFNEKAYSPRLISIGPLHHGKRGLKKRDMLKLRYFRNFFYRTQKKQEDFYKLIDNEFHRVLRSYSEFDLAPEYLLKVILLDAIFIIELFLNTARNPDDQNDEILSKPWLRHAIRVDLMLLENQIPYFVLKELYEYAFMDDNRSEEQRVVTLSFLTLTYNYFCLSYEQGHMEEEGDPNHFTDLLRTFHCRPFLSKIIPATRDPDEREIRMVVMPIKHLYTATKLDEAGVKFKAVEENVSFLDIKFQKNSCLDFCPCFTSSWLLNCLPCLKYFPCMVRMQTFLEVPHLVVDDRTETLFRNIMALEECHYPREAYFCNYVSLLDFLISDEKDVELLVDKKVFRNQLGSNAEVATLINNLCPDQIGDASSIFYDLSRLLNKHCDNPWNRTLATMSSVYFPNIWRGTATVVGLIILGFTFWNFLRPYVS</sequence>
<dbReference type="RefSeq" id="XP_035546230.1">
    <property type="nucleotide sequence ID" value="XM_035690337.1"/>
</dbReference>
<dbReference type="Pfam" id="PF03140">
    <property type="entry name" value="DUF247"/>
    <property type="match status" value="1"/>
</dbReference>
<organism evidence="1 2">
    <name type="scientific">Juglans regia</name>
    <name type="common">English walnut</name>
    <dbReference type="NCBI Taxonomy" id="51240"/>
    <lineage>
        <taxon>Eukaryota</taxon>
        <taxon>Viridiplantae</taxon>
        <taxon>Streptophyta</taxon>
        <taxon>Embryophyta</taxon>
        <taxon>Tracheophyta</taxon>
        <taxon>Spermatophyta</taxon>
        <taxon>Magnoliopsida</taxon>
        <taxon>eudicotyledons</taxon>
        <taxon>Gunneridae</taxon>
        <taxon>Pentapetalae</taxon>
        <taxon>rosids</taxon>
        <taxon>fabids</taxon>
        <taxon>Fagales</taxon>
        <taxon>Juglandaceae</taxon>
        <taxon>Juglans</taxon>
    </lineage>
</organism>
<accession>A0A2I4EAB6</accession>
<dbReference type="Gramene" id="Jr05_02880_p1">
    <property type="protein sequence ID" value="cds.Jr05_02880_p1"/>
    <property type="gene ID" value="Jr05_02880"/>
</dbReference>
<dbReference type="Proteomes" id="UP000235220">
    <property type="component" value="Chromosome 5"/>
</dbReference>
<dbReference type="InterPro" id="IPR004158">
    <property type="entry name" value="DUF247_pln"/>
</dbReference>
<dbReference type="PANTHER" id="PTHR31170:SF9">
    <property type="entry name" value="PROTEIN, PUTATIVE (DUF247)-RELATED"/>
    <property type="match status" value="1"/>
</dbReference>
<dbReference type="AlphaFoldDB" id="A0A2I4EAB6"/>
<evidence type="ECO:0000313" key="2">
    <source>
        <dbReference type="RefSeq" id="XP_035546230.1"/>
    </source>
</evidence>
<dbReference type="STRING" id="51240.A0A2I4EAB6"/>
<dbReference type="GeneID" id="108987782"/>
<reference evidence="2" key="1">
    <citation type="submission" date="2025-08" db="UniProtKB">
        <authorList>
            <consortium name="RefSeq"/>
        </authorList>
    </citation>
    <scope>IDENTIFICATION</scope>
    <source>
        <tissue evidence="2">Leaves</tissue>
    </source>
</reference>
<protein>
    <submittedName>
        <fullName evidence="2">UPF0481 protein At3g47200-like</fullName>
    </submittedName>
</protein>
<evidence type="ECO:0000313" key="1">
    <source>
        <dbReference type="Proteomes" id="UP000235220"/>
    </source>
</evidence>
<name>A0A2I4EAB6_JUGRE</name>